<proteinExistence type="predicted"/>
<comment type="caution">
    <text evidence="7">The sequence shown here is derived from an EMBL/GenBank/DDBJ whole genome shotgun (WGS) entry which is preliminary data.</text>
</comment>
<evidence type="ECO:0000259" key="6">
    <source>
        <dbReference type="Pfam" id="PF24883"/>
    </source>
</evidence>
<sequence length="2107" mass="234836">MASHDALSSSDDNDVVVVGRDDVSNYNPDNILPESEDTIAKIRQWLRPTEYNLDGSEYRKHLASHLANTGEWLPRLDGYKTWHDSPDHGLLWIRGVPGSGKSVIAATLAHRLSQEDVPVLYFFFRQIIDANHRPINLLRDWLDQTLLYSPPLQAILKEYIDTDRSLDSVSMDELWRHLRMALASIPLTYCVVDALDEMDQYNDGFVRSLAGLGHWRPSSVKVLMTSRPVVSVETPMRGIGHIDIRMEEDLIDIDIAAYVRHCLDSTSISEDDRQRIKQAVPGRANGLFLYAKLAMKAFLEPNVDVSAALEMLPLDMEAMYVNLLQEHARRSGISETTQVLILRWVTHATRPLRLLELADMLKYVLGGKSTGLKDNKDLVRAACGPLLEILPDETVSVVHHSLTEFLTGTKRPVHSAYPVLDSISSHSQLGEVCLKYLQSGCLQYKSPDSKRFNQNLMNLNFPFAAYAVDNWHVHVARSEWNGLQGNPISQQLESFLSDASTRNTWLRMCLEGSQGIIDDEYLDSFSDFHMAAICGLGSYITTLMDQKGQDEIDKGDLEKRTPLWWAADRGHAGAVRVLLQAGAAPNQPDRGGQKPLHKAAMFDRFEVVQLLIKEGVDPLTPKHRDDTYSETGSSPPLLSPVEIACSHGHLRSVETFLPVINADTKQLALSWAAGGAQTHVLKRLLQEPGIDPNVRHLDETPLSAAASMGNVDAMEVLIDAGADASIKSKARVWDEPMIGDAELWRAPLASFCCRKDPDSTAALRFYQRHGRLRPRKRVAKTNNMDDFRRGLSLLVRAGADVNERDSLGRTAIHVTKDPEAVRVLLDAGADPNAETLFGETVLHSLPREADENYLKLLVEDGGADINKRELRRGQTPLMCAIVRDLDIALRVLDYSPNLNVVDNAGNGPLHYAVSRYGKPVFAQPFVETEESKKGSRLHTLLSALLEAGADPRLANEDGETPLHLFDVRSLLHHPELLDLLVNFGANIEDRDSMGCTPLFRQIGRAVDFKEQHLLIEFFRKASANLHARDNRGRTLLHEAIRSGDRLSRGQCIDTLPFQELVDAGVSPFTVDFQGNTLCHELVRGPELRHNVDLAAGFWPLLEKLGLDIDQPDFEGRTPLHLACMLNFPDEHGERDSHVARCFEWLLNHSANPNAQDRQGVRPIHLAASTRDYVVDRLIRAGADPFASTNQGLNALSIASRCRMSNILGLVLEHMKGSDPEAMLKAVNAKDICQLTPLHYASRSGRIESVSLLLEAGADVNPTFDGSLQSEDEEPWYPPVLQCVFFKRENALWRQDDSPRVSQGYPSSNPLSTRSRYDDDVLDRPVAVAFTIEDTNRPRTRRRYWDPHWDIFDPVLGTVRYDEIVKTLLAAGAKMYDNSHWDHSALYSAMRFAAREWDDYVVNLLWTCHEEIGGPELPKPIRVAVNMSRTRRQMDTKLLGEAILPCSKDVTWETIEELLGDREYSLILKIHEAGADFLSANPPGKSILQKFVKLGFAQLVDGCCSSEEALRFDDPEWRKEQENRPSASSFEPLALRACLSVTPNMDVLKVLVEKKGVDVNAPSTNNRIGMRALHAVAEGHWGSSWWQVAQAMPYLVSKGADLEARDCKGNTPLHCALAKENPFNITAAKTLIELGADVNAVDSAGLGCLEKAAHSQELVRLLVKHGVEVGPTAITSAAWNKDLGVLKALLSSEKTPALVKCWNLSLNDIRGLDQSSPKARIARRGHPLYVAGRILPAKRSSEDTDGETHARKMMEALLEAGVSPYDTFLIQNDFRDERKRPSLPTNVASRRWRTEDKESEMVPFFEESEDGLVLSRVADRLVFHQLLADHGVYEPILNLPGLDLERRNASGLTPLLAACRGGALASSIHYKPVVRELLDRGADPTVLDDYGRNCLHHCFNRTNGAVMMKMLQELSDVVPALINQPDNYGYRPMHYRLAALVQGTFGLQTDEWLDYLIAQGMDVTATDGDGNSALHFLASGLLSCSNQHGNSRLLFKRFLDFGLDVNARNKAGQTPAFFLQSPGYFFGQESEVLEMLDEMGVDWQVRDDKGRTVLHEVAEECEGIFKGIMDRGVDPLLEDADGRTSLDLAAAYGNVGVMRLFDKKKEGD</sequence>
<keyword evidence="1" id="KW-0677">Repeat</keyword>
<dbReference type="InterPro" id="IPR036770">
    <property type="entry name" value="Ankyrin_rpt-contain_sf"/>
</dbReference>
<reference evidence="7 8" key="1">
    <citation type="submission" date="2017-06" db="EMBL/GenBank/DDBJ databases">
        <title>Comparative genomic analysis of Ambrosia Fusariam Clade fungi.</title>
        <authorList>
            <person name="Stajich J.E."/>
            <person name="Carrillo J."/>
            <person name="Kijimoto T."/>
            <person name="Eskalen A."/>
            <person name="O'Donnell K."/>
            <person name="Kasson M."/>
        </authorList>
    </citation>
    <scope>NUCLEOTIDE SEQUENCE [LARGE SCALE GENOMIC DNA]</scope>
    <source>
        <strain evidence="7">UCR3666</strain>
    </source>
</reference>
<keyword evidence="2 3" id="KW-0040">ANK repeat</keyword>
<name>A0A3M2RSM1_9HYPO</name>
<dbReference type="SUPFAM" id="SSF52540">
    <property type="entry name" value="P-loop containing nucleoside triphosphate hydrolases"/>
    <property type="match status" value="1"/>
</dbReference>
<keyword evidence="8" id="KW-1185">Reference proteome</keyword>
<feature type="domain" description="GPI inositol-deacylase winged helix" evidence="5">
    <location>
        <begin position="340"/>
        <end position="409"/>
    </location>
</feature>
<evidence type="ECO:0000313" key="8">
    <source>
        <dbReference type="Proteomes" id="UP000277212"/>
    </source>
</evidence>
<dbReference type="STRING" id="2010991.A0A3M2RSM1"/>
<feature type="repeat" description="ANK" evidence="3">
    <location>
        <begin position="1232"/>
        <end position="1264"/>
    </location>
</feature>
<dbReference type="InterPro" id="IPR027417">
    <property type="entry name" value="P-loop_NTPase"/>
</dbReference>
<feature type="repeat" description="ANK" evidence="3">
    <location>
        <begin position="1849"/>
        <end position="1888"/>
    </location>
</feature>
<gene>
    <name evidence="7" type="ORF">CDV36_012057</name>
</gene>
<accession>A0A3M2RSM1</accession>
<feature type="repeat" description="ANK" evidence="3">
    <location>
        <begin position="957"/>
        <end position="992"/>
    </location>
</feature>
<dbReference type="Pfam" id="PF22939">
    <property type="entry name" value="WHD_GPIID"/>
    <property type="match status" value="1"/>
</dbReference>
<feature type="repeat" description="ANK" evidence="3">
    <location>
        <begin position="591"/>
        <end position="617"/>
    </location>
</feature>
<dbReference type="SMART" id="SM00248">
    <property type="entry name" value="ANK"/>
    <property type="match status" value="24"/>
</dbReference>
<evidence type="ECO:0000313" key="7">
    <source>
        <dbReference type="EMBL" id="RMJ08318.1"/>
    </source>
</evidence>
<feature type="region of interest" description="Disordered" evidence="4">
    <location>
        <begin position="1296"/>
        <end position="1315"/>
    </location>
</feature>
<dbReference type="PANTHER" id="PTHR24123:SF33">
    <property type="entry name" value="PROTEIN HOS4"/>
    <property type="match status" value="1"/>
</dbReference>
<dbReference type="Pfam" id="PF12796">
    <property type="entry name" value="Ank_2"/>
    <property type="match status" value="4"/>
</dbReference>
<dbReference type="Proteomes" id="UP000277212">
    <property type="component" value="Unassembled WGS sequence"/>
</dbReference>
<dbReference type="OrthoDB" id="21416at2759"/>
<dbReference type="InterPro" id="IPR056884">
    <property type="entry name" value="NPHP3-like_N"/>
</dbReference>
<feature type="compositionally biased region" description="Polar residues" evidence="4">
    <location>
        <begin position="1299"/>
        <end position="1313"/>
    </location>
</feature>
<evidence type="ECO:0000256" key="4">
    <source>
        <dbReference type="SAM" id="MobiDB-lite"/>
    </source>
</evidence>
<protein>
    <submittedName>
        <fullName evidence="7">Uncharacterized protein</fullName>
    </submittedName>
</protein>
<feature type="repeat" description="ANK" evidence="3">
    <location>
        <begin position="1114"/>
        <end position="1157"/>
    </location>
</feature>
<evidence type="ECO:0000256" key="1">
    <source>
        <dbReference type="ARBA" id="ARBA00022737"/>
    </source>
</evidence>
<dbReference type="EMBL" id="NKUJ01000293">
    <property type="protein sequence ID" value="RMJ08318.1"/>
    <property type="molecule type" value="Genomic_DNA"/>
</dbReference>
<dbReference type="SUPFAM" id="SSF48403">
    <property type="entry name" value="Ankyrin repeat"/>
    <property type="match status" value="6"/>
</dbReference>
<dbReference type="Gene3D" id="1.25.40.20">
    <property type="entry name" value="Ankyrin repeat-containing domain"/>
    <property type="match status" value="6"/>
</dbReference>
<dbReference type="Pfam" id="PF24883">
    <property type="entry name" value="NPHP3_N"/>
    <property type="match status" value="1"/>
</dbReference>
<evidence type="ECO:0000259" key="5">
    <source>
        <dbReference type="Pfam" id="PF22939"/>
    </source>
</evidence>
<feature type="repeat" description="ANK" evidence="3">
    <location>
        <begin position="558"/>
        <end position="590"/>
    </location>
</feature>
<feature type="repeat" description="ANK" evidence="3">
    <location>
        <begin position="697"/>
        <end position="729"/>
    </location>
</feature>
<organism evidence="7 8">
    <name type="scientific">Fusarium kuroshium</name>
    <dbReference type="NCBI Taxonomy" id="2010991"/>
    <lineage>
        <taxon>Eukaryota</taxon>
        <taxon>Fungi</taxon>
        <taxon>Dikarya</taxon>
        <taxon>Ascomycota</taxon>
        <taxon>Pezizomycotina</taxon>
        <taxon>Sordariomycetes</taxon>
        <taxon>Hypocreomycetidae</taxon>
        <taxon>Hypocreales</taxon>
        <taxon>Nectriaceae</taxon>
        <taxon>Fusarium</taxon>
        <taxon>Fusarium solani species complex</taxon>
    </lineage>
</organism>
<evidence type="ECO:0000256" key="2">
    <source>
        <dbReference type="ARBA" id="ARBA00023043"/>
    </source>
</evidence>
<dbReference type="PROSITE" id="PS50297">
    <property type="entry name" value="ANK_REP_REGION"/>
    <property type="match status" value="6"/>
</dbReference>
<dbReference type="PANTHER" id="PTHR24123">
    <property type="entry name" value="ANKYRIN REPEAT-CONTAINING"/>
    <property type="match status" value="1"/>
</dbReference>
<dbReference type="Pfam" id="PF00023">
    <property type="entry name" value="Ank"/>
    <property type="match status" value="1"/>
</dbReference>
<feature type="repeat" description="ANK" evidence="3">
    <location>
        <begin position="1607"/>
        <end position="1642"/>
    </location>
</feature>
<feature type="domain" description="Nephrocystin 3-like N-terminal" evidence="6">
    <location>
        <begin position="68"/>
        <end position="227"/>
    </location>
</feature>
<dbReference type="InterPro" id="IPR051165">
    <property type="entry name" value="Multifunctional_ANK_Repeat"/>
</dbReference>
<dbReference type="Gene3D" id="3.40.50.300">
    <property type="entry name" value="P-loop containing nucleotide triphosphate hydrolases"/>
    <property type="match status" value="1"/>
</dbReference>
<evidence type="ECO:0000256" key="3">
    <source>
        <dbReference type="PROSITE-ProRule" id="PRU00023"/>
    </source>
</evidence>
<dbReference type="InterPro" id="IPR002110">
    <property type="entry name" value="Ankyrin_rpt"/>
</dbReference>
<dbReference type="PROSITE" id="PS50088">
    <property type="entry name" value="ANK_REPEAT"/>
    <property type="match status" value="8"/>
</dbReference>
<dbReference type="InterPro" id="IPR054471">
    <property type="entry name" value="GPIID_WHD"/>
</dbReference>